<comment type="subcellular location">
    <subcellularLocation>
        <location evidence="1">Cell membrane</location>
        <topology evidence="1">Multi-pass membrane protein</topology>
    </subcellularLocation>
</comment>
<dbReference type="InterPro" id="IPR003370">
    <property type="entry name" value="Chromate_transpt"/>
</dbReference>
<evidence type="ECO:0000256" key="2">
    <source>
        <dbReference type="ARBA" id="ARBA00005262"/>
    </source>
</evidence>
<gene>
    <name evidence="8" type="ORF">FOY43_02010</name>
</gene>
<evidence type="ECO:0000256" key="1">
    <source>
        <dbReference type="ARBA" id="ARBA00004651"/>
    </source>
</evidence>
<keyword evidence="5 7" id="KW-1133">Transmembrane helix</keyword>
<dbReference type="OrthoDB" id="9788907at2"/>
<evidence type="ECO:0000256" key="5">
    <source>
        <dbReference type="ARBA" id="ARBA00022989"/>
    </source>
</evidence>
<evidence type="ECO:0000313" key="8">
    <source>
        <dbReference type="EMBL" id="QDY88431.1"/>
    </source>
</evidence>
<feature type="transmembrane region" description="Helical" evidence="7">
    <location>
        <begin position="142"/>
        <end position="161"/>
    </location>
</feature>
<evidence type="ECO:0000256" key="3">
    <source>
        <dbReference type="ARBA" id="ARBA00022475"/>
    </source>
</evidence>
<feature type="transmembrane region" description="Helical" evidence="7">
    <location>
        <begin position="167"/>
        <end position="185"/>
    </location>
</feature>
<keyword evidence="4 7" id="KW-0812">Transmembrane</keyword>
<evidence type="ECO:0000256" key="4">
    <source>
        <dbReference type="ARBA" id="ARBA00022692"/>
    </source>
</evidence>
<evidence type="ECO:0000256" key="6">
    <source>
        <dbReference type="ARBA" id="ARBA00023136"/>
    </source>
</evidence>
<dbReference type="AlphaFoldDB" id="A0A5B8K0R4"/>
<name>A0A5B8K0R4_9MOLU</name>
<feature type="transmembrane region" description="Helical" evidence="7">
    <location>
        <begin position="7"/>
        <end position="31"/>
    </location>
</feature>
<dbReference type="GO" id="GO:0015109">
    <property type="term" value="F:chromate transmembrane transporter activity"/>
    <property type="evidence" value="ECO:0007669"/>
    <property type="project" value="InterPro"/>
</dbReference>
<dbReference type="PANTHER" id="PTHR43663:SF1">
    <property type="entry name" value="CHROMATE TRANSPORTER"/>
    <property type="match status" value="1"/>
</dbReference>
<dbReference type="RefSeq" id="WP_146308895.1">
    <property type="nucleotide sequence ID" value="NZ_CP041663.1"/>
</dbReference>
<feature type="transmembrane region" description="Helical" evidence="7">
    <location>
        <begin position="82"/>
        <end position="103"/>
    </location>
</feature>
<comment type="similarity">
    <text evidence="2">Belongs to the chromate ion transporter (CHR) (TC 2.A.51) family.</text>
</comment>
<dbReference type="PANTHER" id="PTHR43663">
    <property type="entry name" value="CHROMATE TRANSPORT PROTEIN-RELATED"/>
    <property type="match status" value="1"/>
</dbReference>
<accession>A0A5B8K0R4</accession>
<keyword evidence="3" id="KW-1003">Cell membrane</keyword>
<evidence type="ECO:0000313" key="9">
    <source>
        <dbReference type="Proteomes" id="UP000317512"/>
    </source>
</evidence>
<keyword evidence="6 7" id="KW-0472">Membrane</keyword>
<reference evidence="9" key="1">
    <citation type="submission" date="2019-07" db="EMBL/GenBank/DDBJ databases">
        <title>Complete genome sequences of three Mycoplasma sp. 1220 strains.</title>
        <authorList>
            <person name="Grozner D."/>
            <person name="Forro B."/>
            <person name="Kovacs A.B."/>
            <person name="Marton S."/>
            <person name="Banyai K."/>
            <person name="Kreizinger Z."/>
            <person name="Sulyok K.M."/>
            <person name="Gyuranecz M."/>
        </authorList>
    </citation>
    <scope>NUCLEOTIDE SEQUENCE [LARGE SCALE GENOMIC DNA]</scope>
    <source>
        <strain evidence="9">MYCAV93</strain>
    </source>
</reference>
<dbReference type="EMBL" id="CP041663">
    <property type="protein sequence ID" value="QDY88431.1"/>
    <property type="molecule type" value="Genomic_DNA"/>
</dbReference>
<dbReference type="InterPro" id="IPR052518">
    <property type="entry name" value="CHR_Transporter"/>
</dbReference>
<protein>
    <submittedName>
        <fullName evidence="8">Chromate transporter</fullName>
    </submittedName>
</protein>
<organism evidence="8 9">
    <name type="scientific">Mycoplasma anserisalpingitidis</name>
    <dbReference type="NCBI Taxonomy" id="519450"/>
    <lineage>
        <taxon>Bacteria</taxon>
        <taxon>Bacillati</taxon>
        <taxon>Mycoplasmatota</taxon>
        <taxon>Mollicutes</taxon>
        <taxon>Mycoplasmataceae</taxon>
        <taxon>Mycoplasma</taxon>
    </lineage>
</organism>
<proteinExistence type="inferred from homology"/>
<dbReference type="GO" id="GO:0005886">
    <property type="term" value="C:plasma membrane"/>
    <property type="evidence" value="ECO:0007669"/>
    <property type="project" value="UniProtKB-SubCell"/>
</dbReference>
<sequence>MKKKPKIWEMILLIIKMTFIGFGGGNALMPVLKNEAVDKKKWMTIEEFDKIVIVSNMLPGPSVIEAISYLAIKVFGFWKGSLITFFAMLPHILLAYLFYFLIYLLPQNYISVISVGVLTAISGVLLAFGYEYMKSSKKEMSIPLWLVLFLFTFAFCLFIPSPFNIPIVIMIIVFIFFGLFHYISYRKGMKNKKGDK</sequence>
<feature type="transmembrane region" description="Helical" evidence="7">
    <location>
        <begin position="109"/>
        <end position="130"/>
    </location>
</feature>
<dbReference type="Pfam" id="PF02417">
    <property type="entry name" value="Chromate_transp"/>
    <property type="match status" value="1"/>
</dbReference>
<dbReference type="Proteomes" id="UP000317512">
    <property type="component" value="Chromosome"/>
</dbReference>
<evidence type="ECO:0000256" key="7">
    <source>
        <dbReference type="SAM" id="Phobius"/>
    </source>
</evidence>